<protein>
    <submittedName>
        <fullName evidence="2">Uncharacterized protein</fullName>
    </submittedName>
</protein>
<dbReference type="AlphaFoldDB" id="A0A9Q1IY10"/>
<proteinExistence type="predicted"/>
<dbReference type="EMBL" id="JAINUF010000005">
    <property type="protein sequence ID" value="KAJ8358711.1"/>
    <property type="molecule type" value="Genomic_DNA"/>
</dbReference>
<evidence type="ECO:0000313" key="2">
    <source>
        <dbReference type="EMBL" id="KAJ8358711.1"/>
    </source>
</evidence>
<name>A0A9Q1IY10_SYNKA</name>
<reference evidence="2" key="1">
    <citation type="journal article" date="2023" name="Science">
        <title>Genome structures resolve the early diversification of teleost fishes.</title>
        <authorList>
            <person name="Parey E."/>
            <person name="Louis A."/>
            <person name="Montfort J."/>
            <person name="Bouchez O."/>
            <person name="Roques C."/>
            <person name="Iampietro C."/>
            <person name="Lluch J."/>
            <person name="Castinel A."/>
            <person name="Donnadieu C."/>
            <person name="Desvignes T."/>
            <person name="Floi Bucao C."/>
            <person name="Jouanno E."/>
            <person name="Wen M."/>
            <person name="Mejri S."/>
            <person name="Dirks R."/>
            <person name="Jansen H."/>
            <person name="Henkel C."/>
            <person name="Chen W.J."/>
            <person name="Zahm M."/>
            <person name="Cabau C."/>
            <person name="Klopp C."/>
            <person name="Thompson A.W."/>
            <person name="Robinson-Rechavi M."/>
            <person name="Braasch I."/>
            <person name="Lecointre G."/>
            <person name="Bobe J."/>
            <person name="Postlethwait J.H."/>
            <person name="Berthelot C."/>
            <person name="Roest Crollius H."/>
            <person name="Guiguen Y."/>
        </authorList>
    </citation>
    <scope>NUCLEOTIDE SEQUENCE</scope>
    <source>
        <strain evidence="2">WJC10195</strain>
    </source>
</reference>
<sequence>MSCHKTSRQERRTHQIDMCKSSASISFGGNAGGARGRILRWQGGGHKAGGHQRSPVTAPPPSAGESYHTRPTPGVGRKQPLALKTHMHGGAAKHPGVLSERLRPCPSRWARLLPFLRQEQAGSAVNRPNLSESPYATLECSSRARRPPSCDPTAVKCPGESRVQYSVSCPGLLSRPPSANPRHRSVAEQQRSSRAAAKS</sequence>
<comment type="caution">
    <text evidence="2">The sequence shown here is derived from an EMBL/GenBank/DDBJ whole genome shotgun (WGS) entry which is preliminary data.</text>
</comment>
<evidence type="ECO:0000313" key="3">
    <source>
        <dbReference type="Proteomes" id="UP001152622"/>
    </source>
</evidence>
<feature type="region of interest" description="Disordered" evidence="1">
    <location>
        <begin position="27"/>
        <end position="78"/>
    </location>
</feature>
<organism evidence="2 3">
    <name type="scientific">Synaphobranchus kaupii</name>
    <name type="common">Kaup's arrowtooth eel</name>
    <dbReference type="NCBI Taxonomy" id="118154"/>
    <lineage>
        <taxon>Eukaryota</taxon>
        <taxon>Metazoa</taxon>
        <taxon>Chordata</taxon>
        <taxon>Craniata</taxon>
        <taxon>Vertebrata</taxon>
        <taxon>Euteleostomi</taxon>
        <taxon>Actinopterygii</taxon>
        <taxon>Neopterygii</taxon>
        <taxon>Teleostei</taxon>
        <taxon>Anguilliformes</taxon>
        <taxon>Synaphobranchidae</taxon>
        <taxon>Synaphobranchus</taxon>
    </lineage>
</organism>
<feature type="region of interest" description="Disordered" evidence="1">
    <location>
        <begin position="168"/>
        <end position="199"/>
    </location>
</feature>
<evidence type="ECO:0000256" key="1">
    <source>
        <dbReference type="SAM" id="MobiDB-lite"/>
    </source>
</evidence>
<keyword evidence="3" id="KW-1185">Reference proteome</keyword>
<dbReference type="Proteomes" id="UP001152622">
    <property type="component" value="Chromosome 5"/>
</dbReference>
<gene>
    <name evidence="2" type="ORF">SKAU_G00152360</name>
</gene>
<accession>A0A9Q1IY10</accession>